<proteinExistence type="predicted"/>
<keyword evidence="2" id="KW-1185">Reference proteome</keyword>
<protein>
    <submittedName>
        <fullName evidence="1">Uncharacterized protein</fullName>
    </submittedName>
</protein>
<dbReference type="EMBL" id="BIXZ01000005">
    <property type="protein sequence ID" value="GCF15048.1"/>
    <property type="molecule type" value="Genomic_DNA"/>
</dbReference>
<organism evidence="1 2">
    <name type="scientific">Haloarcula mannanilytica</name>
    <dbReference type="NCBI Taxonomy" id="2509225"/>
    <lineage>
        <taxon>Archaea</taxon>
        <taxon>Methanobacteriati</taxon>
        <taxon>Methanobacteriota</taxon>
        <taxon>Stenosarchaea group</taxon>
        <taxon>Halobacteria</taxon>
        <taxon>Halobacteriales</taxon>
        <taxon>Haloarculaceae</taxon>
        <taxon>Haloarcula</taxon>
    </lineage>
</organism>
<gene>
    <name evidence="1" type="ORF">Harman_29830</name>
</gene>
<comment type="caution">
    <text evidence="1">The sequence shown here is derived from an EMBL/GenBank/DDBJ whole genome shotgun (WGS) entry which is preliminary data.</text>
</comment>
<dbReference type="AlphaFoldDB" id="A0A4C2EKI9"/>
<name>A0A4C2EKI9_9EURY</name>
<dbReference type="Proteomes" id="UP000304382">
    <property type="component" value="Unassembled WGS sequence"/>
</dbReference>
<evidence type="ECO:0000313" key="1">
    <source>
        <dbReference type="EMBL" id="GCF15048.1"/>
    </source>
</evidence>
<accession>A0A4C2EKI9</accession>
<dbReference type="RefSeq" id="WP_137684581.1">
    <property type="nucleotide sequence ID" value="NZ_BIXZ01000005.1"/>
</dbReference>
<sequence length="63" mass="7266">MDEIADLPELERPAETVYYGEREGEIVDAYIDEIGELQKKYFPQVYVSEPGTTKSFRCFRVGS</sequence>
<reference evidence="1 2" key="1">
    <citation type="submission" date="2019-02" db="EMBL/GenBank/DDBJ databases">
        <title>Haloarcula mannanilyticum sp. nov., a mannan degrading haloarchaeon isolated from commercial salt.</title>
        <authorList>
            <person name="Enomoto S."/>
            <person name="Shimane Y."/>
            <person name="Kamekura M."/>
            <person name="Ito T."/>
            <person name="Moriya O."/>
            <person name="Ihara K."/>
            <person name="Takahashi-Ando N."/>
            <person name="Fukushima Y."/>
            <person name="Yoshida Y."/>
            <person name="Usama R."/>
            <person name="Takai K."/>
            <person name="Minegishi H."/>
        </authorList>
    </citation>
    <scope>NUCLEOTIDE SEQUENCE [LARGE SCALE GENOMIC DNA]</scope>
    <source>
        <strain evidence="1 2">MD130-1</strain>
    </source>
</reference>
<evidence type="ECO:0000313" key="2">
    <source>
        <dbReference type="Proteomes" id="UP000304382"/>
    </source>
</evidence>